<feature type="compositionally biased region" description="Low complexity" evidence="1">
    <location>
        <begin position="211"/>
        <end position="220"/>
    </location>
</feature>
<evidence type="ECO:0000256" key="1">
    <source>
        <dbReference type="SAM" id="MobiDB-lite"/>
    </source>
</evidence>
<evidence type="ECO:0000313" key="3">
    <source>
        <dbReference type="Proteomes" id="UP000636479"/>
    </source>
</evidence>
<dbReference type="GeneID" id="59351420"/>
<dbReference type="Proteomes" id="UP000636479">
    <property type="component" value="Unassembled WGS sequence"/>
</dbReference>
<proteinExistence type="predicted"/>
<feature type="region of interest" description="Disordered" evidence="1">
    <location>
        <begin position="1"/>
        <end position="35"/>
    </location>
</feature>
<dbReference type="EMBL" id="JACAZF010000012">
    <property type="protein sequence ID" value="KAF7292145.1"/>
    <property type="molecule type" value="Genomic_DNA"/>
</dbReference>
<protein>
    <submittedName>
        <fullName evidence="2">Uncharacterized protein</fullName>
    </submittedName>
</protein>
<comment type="caution">
    <text evidence="2">The sequence shown here is derived from an EMBL/GenBank/DDBJ whole genome shotgun (WGS) entry which is preliminary data.</text>
</comment>
<feature type="region of interest" description="Disordered" evidence="1">
    <location>
        <begin position="189"/>
        <end position="231"/>
    </location>
</feature>
<dbReference type="RefSeq" id="XP_037214872.1">
    <property type="nucleotide sequence ID" value="XM_037368904.1"/>
</dbReference>
<feature type="compositionally biased region" description="Acidic residues" evidence="1">
    <location>
        <begin position="221"/>
        <end position="231"/>
    </location>
</feature>
<feature type="compositionally biased region" description="Acidic residues" evidence="1">
    <location>
        <begin position="190"/>
        <end position="202"/>
    </location>
</feature>
<gene>
    <name evidence="2" type="ORF">MIND_01241500</name>
</gene>
<reference evidence="2" key="1">
    <citation type="submission" date="2020-05" db="EMBL/GenBank/DDBJ databases">
        <title>Mycena genomes resolve the evolution of fungal bioluminescence.</title>
        <authorList>
            <person name="Tsai I.J."/>
        </authorList>
    </citation>
    <scope>NUCLEOTIDE SEQUENCE</scope>
    <source>
        <strain evidence="2">171206Taipei</strain>
    </source>
</reference>
<feature type="compositionally biased region" description="Low complexity" evidence="1">
    <location>
        <begin position="258"/>
        <end position="268"/>
    </location>
</feature>
<feature type="region of interest" description="Disordered" evidence="1">
    <location>
        <begin position="258"/>
        <end position="277"/>
    </location>
</feature>
<dbReference type="AlphaFoldDB" id="A0A8H6S2R4"/>
<organism evidence="2 3">
    <name type="scientific">Mycena indigotica</name>
    <dbReference type="NCBI Taxonomy" id="2126181"/>
    <lineage>
        <taxon>Eukaryota</taxon>
        <taxon>Fungi</taxon>
        <taxon>Dikarya</taxon>
        <taxon>Basidiomycota</taxon>
        <taxon>Agaricomycotina</taxon>
        <taxon>Agaricomycetes</taxon>
        <taxon>Agaricomycetidae</taxon>
        <taxon>Agaricales</taxon>
        <taxon>Marasmiineae</taxon>
        <taxon>Mycenaceae</taxon>
        <taxon>Mycena</taxon>
    </lineage>
</organism>
<accession>A0A8H6S2R4</accession>
<evidence type="ECO:0000313" key="2">
    <source>
        <dbReference type="EMBL" id="KAF7292145.1"/>
    </source>
</evidence>
<name>A0A8H6S2R4_9AGAR</name>
<sequence length="350" mass="39182">MAFLGRYAGSRIPVLRPPPLPPSGQTMPVDPNDLPVDFNRLRLEDTDNDERLPSRVPVARLLPTPIGHERAVARASPNPAAQRGTHAIGAMMETPPYQPLPREWEDTPPTHAAAVARAQAPRYMPTYATLPTETPPYRLASHGWEDTLGAQMSQLSLRGGTRGRKIRTKPNEPALTLQQRLEQAALALVESDEEEVQEDDAEVSPQPSPAPLLEQAPLPAVEEESVEPEEPEMSMDEFFREALQILEEHYQAELLKPSTINTSPNTNTGKENTPARPAWWVPDSDIVRAYASQNDYSTSPMRPRYPLDNTYQPNPESVLAPVNWLEPERGDPYGGFYTQNHEAEMRRWPQ</sequence>
<keyword evidence="3" id="KW-1185">Reference proteome</keyword>